<dbReference type="PROSITE" id="PS50110">
    <property type="entry name" value="RESPONSE_REGULATORY"/>
    <property type="match status" value="1"/>
</dbReference>
<gene>
    <name evidence="4" type="ORF">G3570_03810</name>
</gene>
<dbReference type="RefSeq" id="WP_165139318.1">
    <property type="nucleotide sequence ID" value="NZ_JAALLT010000001.1"/>
</dbReference>
<dbReference type="GO" id="GO:0016791">
    <property type="term" value="F:phosphatase activity"/>
    <property type="evidence" value="ECO:0007669"/>
    <property type="project" value="TreeGrafter"/>
</dbReference>
<dbReference type="InterPro" id="IPR011006">
    <property type="entry name" value="CheY-like_superfamily"/>
</dbReference>
<dbReference type="Gene3D" id="3.40.50.2300">
    <property type="match status" value="1"/>
</dbReference>
<dbReference type="InterPro" id="IPR036457">
    <property type="entry name" value="PPM-type-like_dom_sf"/>
</dbReference>
<proteinExistence type="predicted"/>
<evidence type="ECO:0000259" key="3">
    <source>
        <dbReference type="PROSITE" id="PS50110"/>
    </source>
</evidence>
<dbReference type="Gene3D" id="3.60.40.10">
    <property type="entry name" value="PPM-type phosphatase domain"/>
    <property type="match status" value="1"/>
</dbReference>
<dbReference type="Proteomes" id="UP000473278">
    <property type="component" value="Unassembled WGS sequence"/>
</dbReference>
<dbReference type="InterPro" id="IPR001932">
    <property type="entry name" value="PPM-type_phosphatase-like_dom"/>
</dbReference>
<dbReference type="AlphaFoldDB" id="A0A6M1T623"/>
<organism evidence="4 5">
    <name type="scientific">Halalkalibaculum roseum</name>
    <dbReference type="NCBI Taxonomy" id="2709311"/>
    <lineage>
        <taxon>Bacteria</taxon>
        <taxon>Pseudomonadati</taxon>
        <taxon>Balneolota</taxon>
        <taxon>Balneolia</taxon>
        <taxon>Balneolales</taxon>
        <taxon>Balneolaceae</taxon>
        <taxon>Halalkalibaculum</taxon>
    </lineage>
</organism>
<dbReference type="SUPFAM" id="SSF52172">
    <property type="entry name" value="CheY-like"/>
    <property type="match status" value="1"/>
</dbReference>
<comment type="caution">
    <text evidence="4">The sequence shown here is derived from an EMBL/GenBank/DDBJ whole genome shotgun (WGS) entry which is preliminary data.</text>
</comment>
<reference evidence="4 5" key="1">
    <citation type="submission" date="2020-02" db="EMBL/GenBank/DDBJ databases">
        <title>Balneolaceae bacterium YR4-1, complete genome.</title>
        <authorList>
            <person name="Li Y."/>
            <person name="Wu S."/>
        </authorList>
    </citation>
    <scope>NUCLEOTIDE SEQUENCE [LARGE SCALE GENOMIC DNA]</scope>
    <source>
        <strain evidence="4 5">YR4-1</strain>
    </source>
</reference>
<feature type="domain" description="Response regulatory" evidence="3">
    <location>
        <begin position="5"/>
        <end position="125"/>
    </location>
</feature>
<dbReference type="PANTHER" id="PTHR43156:SF2">
    <property type="entry name" value="STAGE II SPORULATION PROTEIN E"/>
    <property type="match status" value="1"/>
</dbReference>
<dbReference type="Pfam" id="PF07228">
    <property type="entry name" value="SpoIIE"/>
    <property type="match status" value="1"/>
</dbReference>
<keyword evidence="5" id="KW-1185">Reference proteome</keyword>
<dbReference type="PANTHER" id="PTHR43156">
    <property type="entry name" value="STAGE II SPORULATION PROTEIN E-RELATED"/>
    <property type="match status" value="1"/>
</dbReference>
<sequence>MRTHKIMVVDDEPDLQMLILQKFRKKIHNDDYEFYFAENGQEALDLLNVTSDISLILSDINMPKMDGLTLLQKLQEKEEQALKTVIVSAYGDMENIRTAMNRGAFDFVTKPIDFTDLEVTIERGLKEIHYIRENLKQKNLLNSVQQDLDTASRIQQKILPQDFPAFPDRKEFQVYAEMHTAKEVGGDFYDFFMIDDNHLGFVIGDVSGKGVPASIYMAVSRTMLKAIASQLKDPAECLQTVNTMLIPESDLTTFVTIFYGVLNTDTGVVKYCNGGHNLPYHMKDDGSVVQVENTEGLLLGKIEPIQFQTKEIQLKPGEKMFLYTDGLTEAMNENDEMYEDERVEEYLRTHSKDSDGKLLRGIIVDTLKFMNKAHQSDDITLLVMEYVGRE</sequence>
<name>A0A6M1T623_9BACT</name>
<accession>A0A6M1T623</accession>
<dbReference type="GO" id="GO:0000160">
    <property type="term" value="P:phosphorelay signal transduction system"/>
    <property type="evidence" value="ECO:0007669"/>
    <property type="project" value="InterPro"/>
</dbReference>
<feature type="modified residue" description="4-aspartylphosphate" evidence="2">
    <location>
        <position position="59"/>
    </location>
</feature>
<keyword evidence="1" id="KW-0378">Hydrolase</keyword>
<evidence type="ECO:0000256" key="1">
    <source>
        <dbReference type="ARBA" id="ARBA00022801"/>
    </source>
</evidence>
<dbReference type="SMART" id="SM00331">
    <property type="entry name" value="PP2C_SIG"/>
    <property type="match status" value="1"/>
</dbReference>
<protein>
    <submittedName>
        <fullName evidence="4">SpoIIE family protein phosphatase</fullName>
    </submittedName>
</protein>
<dbReference type="CDD" id="cd17536">
    <property type="entry name" value="REC_YesN-like"/>
    <property type="match status" value="1"/>
</dbReference>
<dbReference type="SMART" id="SM00448">
    <property type="entry name" value="REC"/>
    <property type="match status" value="1"/>
</dbReference>
<dbReference type="Pfam" id="PF00072">
    <property type="entry name" value="Response_reg"/>
    <property type="match status" value="1"/>
</dbReference>
<dbReference type="EMBL" id="JAALLT010000001">
    <property type="protein sequence ID" value="NGP75743.1"/>
    <property type="molecule type" value="Genomic_DNA"/>
</dbReference>
<dbReference type="InterPro" id="IPR001789">
    <property type="entry name" value="Sig_transdc_resp-reg_receiver"/>
</dbReference>
<evidence type="ECO:0000313" key="4">
    <source>
        <dbReference type="EMBL" id="NGP75743.1"/>
    </source>
</evidence>
<evidence type="ECO:0000256" key="2">
    <source>
        <dbReference type="PROSITE-ProRule" id="PRU00169"/>
    </source>
</evidence>
<evidence type="ECO:0000313" key="5">
    <source>
        <dbReference type="Proteomes" id="UP000473278"/>
    </source>
</evidence>
<keyword evidence="2" id="KW-0597">Phosphoprotein</keyword>
<dbReference type="SUPFAM" id="SSF81606">
    <property type="entry name" value="PP2C-like"/>
    <property type="match status" value="1"/>
</dbReference>
<dbReference type="InterPro" id="IPR052016">
    <property type="entry name" value="Bact_Sigma-Reg"/>
</dbReference>